<keyword evidence="5" id="KW-1185">Reference proteome</keyword>
<dbReference type="EMBL" id="KQ414864">
    <property type="protein sequence ID" value="KOC59994.1"/>
    <property type="molecule type" value="Genomic_DNA"/>
</dbReference>
<evidence type="ECO:0000256" key="1">
    <source>
        <dbReference type="ARBA" id="ARBA00008724"/>
    </source>
</evidence>
<dbReference type="GO" id="GO:0005739">
    <property type="term" value="C:mitochondrion"/>
    <property type="evidence" value="ECO:0007669"/>
    <property type="project" value="TreeGrafter"/>
</dbReference>
<organism evidence="4 5">
    <name type="scientific">Habropoda laboriosa</name>
    <dbReference type="NCBI Taxonomy" id="597456"/>
    <lineage>
        <taxon>Eukaryota</taxon>
        <taxon>Metazoa</taxon>
        <taxon>Ecdysozoa</taxon>
        <taxon>Arthropoda</taxon>
        <taxon>Hexapoda</taxon>
        <taxon>Insecta</taxon>
        <taxon>Pterygota</taxon>
        <taxon>Neoptera</taxon>
        <taxon>Endopterygota</taxon>
        <taxon>Hymenoptera</taxon>
        <taxon>Apocrita</taxon>
        <taxon>Aculeata</taxon>
        <taxon>Apoidea</taxon>
        <taxon>Anthophila</taxon>
        <taxon>Apidae</taxon>
        <taxon>Habropoda</taxon>
    </lineage>
</organism>
<gene>
    <name evidence="4" type="ORF">WH47_08456</name>
</gene>
<evidence type="ECO:0000313" key="4">
    <source>
        <dbReference type="EMBL" id="KOC59994.1"/>
    </source>
</evidence>
<evidence type="ECO:0000259" key="3">
    <source>
        <dbReference type="Pfam" id="PF20772"/>
    </source>
</evidence>
<protein>
    <submittedName>
        <fullName evidence="4">Putative transcriptional regulatory protein</fullName>
    </submittedName>
</protein>
<dbReference type="InterPro" id="IPR029072">
    <property type="entry name" value="YebC-like"/>
</dbReference>
<dbReference type="Proteomes" id="UP000053825">
    <property type="component" value="Unassembled WGS sequence"/>
</dbReference>
<dbReference type="OrthoDB" id="2017544at2759"/>
<dbReference type="Gene3D" id="1.10.10.200">
    <property type="match status" value="1"/>
</dbReference>
<sequence>MSYRLNILLFNECKNFFIQETRRYAGHSKWQNIKATKQSQDTAKSIIFNSLASKIKKVVVESGNADPDTNSKLAGLITQAKKINMPATTLKAILDRIQNVQSNDFNSQTEIVTIRTSTGITLIIYIASNSLAEAKPLLNNLVKKARAKTADVSVLSMFDCASYVTASRDCNLDQAMENAIEINAQDVEEVKHDDKTCFMFKSEFLFPEKAATQLTNLGYTILSIDNKCVPITVIEVSEEELENINKFKHKLQSCINGVIKIEDNIAPP</sequence>
<dbReference type="STRING" id="597456.A0A0L7QN53"/>
<dbReference type="InterPro" id="IPR048300">
    <property type="entry name" value="TACO1_YebC-like_2nd/3rd_dom"/>
</dbReference>
<dbReference type="InterPro" id="IPR002876">
    <property type="entry name" value="Transcrip_reg_TACO1-like"/>
</dbReference>
<dbReference type="Gene3D" id="3.30.70.980">
    <property type="match status" value="2"/>
</dbReference>
<evidence type="ECO:0000313" key="5">
    <source>
        <dbReference type="Proteomes" id="UP000053825"/>
    </source>
</evidence>
<dbReference type="PANTHER" id="PTHR12532:SF0">
    <property type="entry name" value="TRANSLATIONAL ACTIVATOR OF CYTOCHROME C OXIDASE 1"/>
    <property type="match status" value="1"/>
</dbReference>
<dbReference type="InterPro" id="IPR017856">
    <property type="entry name" value="Integrase-like_N"/>
</dbReference>
<dbReference type="Pfam" id="PF01709">
    <property type="entry name" value="Transcrip_reg"/>
    <property type="match status" value="1"/>
</dbReference>
<name>A0A0L7QN53_9HYME</name>
<proteinExistence type="inferred from homology"/>
<dbReference type="Pfam" id="PF20772">
    <property type="entry name" value="TACO1_YebC_N"/>
    <property type="match status" value="1"/>
</dbReference>
<accession>A0A0L7QN53</accession>
<dbReference type="SUPFAM" id="SSF75625">
    <property type="entry name" value="YebC-like"/>
    <property type="match status" value="1"/>
</dbReference>
<dbReference type="AlphaFoldDB" id="A0A0L7QN53"/>
<evidence type="ECO:0000259" key="2">
    <source>
        <dbReference type="Pfam" id="PF01709"/>
    </source>
</evidence>
<feature type="domain" description="TACO1/YebC-like second and third" evidence="2">
    <location>
        <begin position="116"/>
        <end position="264"/>
    </location>
</feature>
<dbReference type="PANTHER" id="PTHR12532">
    <property type="entry name" value="TRANSLATIONAL ACTIVATOR OF CYTOCHROME C OXIDASE 1"/>
    <property type="match status" value="1"/>
</dbReference>
<dbReference type="InterPro" id="IPR049083">
    <property type="entry name" value="TACO1_YebC_N"/>
</dbReference>
<reference evidence="4 5" key="1">
    <citation type="submission" date="2015-07" db="EMBL/GenBank/DDBJ databases">
        <title>The genome of Habropoda laboriosa.</title>
        <authorList>
            <person name="Pan H."/>
            <person name="Kapheim K."/>
        </authorList>
    </citation>
    <scope>NUCLEOTIDE SEQUENCE [LARGE SCALE GENOMIC DNA]</scope>
    <source>
        <strain evidence="4">0110345459</strain>
    </source>
</reference>
<comment type="similarity">
    <text evidence="1">Belongs to the TACO1 family.</text>
</comment>
<dbReference type="InterPro" id="IPR026564">
    <property type="entry name" value="Transcrip_reg_TACO1-like_dom3"/>
</dbReference>
<feature type="domain" description="TACO1/YebC-like N-terminal" evidence="3">
    <location>
        <begin position="28"/>
        <end position="98"/>
    </location>
</feature>